<name>A0A4P6JVE3_KTERU</name>
<dbReference type="Proteomes" id="UP000290365">
    <property type="component" value="Chromosome"/>
</dbReference>
<dbReference type="Gene3D" id="3.40.50.2000">
    <property type="entry name" value="Glycogen Phosphorylase B"/>
    <property type="match status" value="2"/>
</dbReference>
<protein>
    <submittedName>
        <fullName evidence="3">Glycosyltransferase</fullName>
    </submittedName>
</protein>
<evidence type="ECO:0000259" key="1">
    <source>
        <dbReference type="Pfam" id="PF00534"/>
    </source>
</evidence>
<dbReference type="KEGG" id="kbs:EPA93_26255"/>
<dbReference type="InterPro" id="IPR050194">
    <property type="entry name" value="Glycosyltransferase_grp1"/>
</dbReference>
<gene>
    <name evidence="3" type="ORF">EPA93_26255</name>
</gene>
<dbReference type="Pfam" id="PF13439">
    <property type="entry name" value="Glyco_transf_4"/>
    <property type="match status" value="1"/>
</dbReference>
<evidence type="ECO:0000313" key="3">
    <source>
        <dbReference type="EMBL" id="QBD79300.1"/>
    </source>
</evidence>
<dbReference type="RefSeq" id="WP_129890353.1">
    <property type="nucleotide sequence ID" value="NZ_CP035758.1"/>
</dbReference>
<sequence length="403" mass="45416">MNRRVRTILLTSDSYPPAVNGIVTHLLLLRKELERRGYRVLTIAPRRREGPASEENVLYIPSFPLPLRGDNFVTLPFPELEKHPLLRSPIDIVHNHLFLIGMLGLRVAQKRNIPAVVTYHTFFRQYSDWTIPWIPKTVRYPLINALARSYFQQHRLIIAPSHKAIDELQQARVKAPIKLITNGIDLARFRLADPQLFRQRYGLAPGKPLVTLTGILERGKNVDLAIRSLARLRNMLAEVQLIIIGDGNAREALEELVARLRLRKQVMITGYLDRAMIASAAAATDVVLFTSDTDTLPTVVIEGMAAGKPVVAVRDDAVLDLVYHRYNGLLVAKDPLQLAEALAYILTQREQARRYGENSRKLAEAFSIERYVDQLEQLYSSLREQMGAALVGALPFSRGGASQ</sequence>
<dbReference type="InterPro" id="IPR001296">
    <property type="entry name" value="Glyco_trans_1"/>
</dbReference>
<dbReference type="SUPFAM" id="SSF53756">
    <property type="entry name" value="UDP-Glycosyltransferase/glycogen phosphorylase"/>
    <property type="match status" value="1"/>
</dbReference>
<proteinExistence type="predicted"/>
<organism evidence="3 4">
    <name type="scientific">Ktedonosporobacter rubrisoli</name>
    <dbReference type="NCBI Taxonomy" id="2509675"/>
    <lineage>
        <taxon>Bacteria</taxon>
        <taxon>Bacillati</taxon>
        <taxon>Chloroflexota</taxon>
        <taxon>Ktedonobacteria</taxon>
        <taxon>Ktedonobacterales</taxon>
        <taxon>Ktedonosporobacteraceae</taxon>
        <taxon>Ktedonosporobacter</taxon>
    </lineage>
</organism>
<dbReference type="OrthoDB" id="9772485at2"/>
<dbReference type="AlphaFoldDB" id="A0A4P6JVE3"/>
<dbReference type="PANTHER" id="PTHR45947:SF3">
    <property type="entry name" value="SULFOQUINOVOSYL TRANSFERASE SQD2"/>
    <property type="match status" value="1"/>
</dbReference>
<accession>A0A4P6JVE3</accession>
<dbReference type="InterPro" id="IPR028098">
    <property type="entry name" value="Glyco_trans_4-like_N"/>
</dbReference>
<reference evidence="3 4" key="1">
    <citation type="submission" date="2019-01" db="EMBL/GenBank/DDBJ databases">
        <title>Ktedonosporobacter rubrisoli SCAWS-G2.</title>
        <authorList>
            <person name="Huang Y."/>
            <person name="Yan B."/>
        </authorList>
    </citation>
    <scope>NUCLEOTIDE SEQUENCE [LARGE SCALE GENOMIC DNA]</scope>
    <source>
        <strain evidence="3 4">SCAWS-G2</strain>
    </source>
</reference>
<dbReference type="PANTHER" id="PTHR45947">
    <property type="entry name" value="SULFOQUINOVOSYL TRANSFERASE SQD2"/>
    <property type="match status" value="1"/>
</dbReference>
<evidence type="ECO:0000313" key="4">
    <source>
        <dbReference type="Proteomes" id="UP000290365"/>
    </source>
</evidence>
<feature type="domain" description="Glycosyl transferase family 1" evidence="1">
    <location>
        <begin position="197"/>
        <end position="361"/>
    </location>
</feature>
<keyword evidence="4" id="KW-1185">Reference proteome</keyword>
<dbReference type="GO" id="GO:0016757">
    <property type="term" value="F:glycosyltransferase activity"/>
    <property type="evidence" value="ECO:0007669"/>
    <property type="project" value="InterPro"/>
</dbReference>
<feature type="domain" description="Glycosyltransferase subfamily 4-like N-terminal" evidence="2">
    <location>
        <begin position="19"/>
        <end position="188"/>
    </location>
</feature>
<dbReference type="EMBL" id="CP035758">
    <property type="protein sequence ID" value="QBD79300.1"/>
    <property type="molecule type" value="Genomic_DNA"/>
</dbReference>
<evidence type="ECO:0000259" key="2">
    <source>
        <dbReference type="Pfam" id="PF13439"/>
    </source>
</evidence>
<keyword evidence="3" id="KW-0808">Transferase</keyword>
<dbReference type="Pfam" id="PF00534">
    <property type="entry name" value="Glycos_transf_1"/>
    <property type="match status" value="1"/>
</dbReference>